<dbReference type="Gene3D" id="3.40.50.1010">
    <property type="entry name" value="5'-nuclease"/>
    <property type="match status" value="1"/>
</dbReference>
<dbReference type="InterPro" id="IPR044946">
    <property type="entry name" value="Restrct_endonuc_typeI_TRD_sf"/>
</dbReference>
<dbReference type="Gene3D" id="1.10.287.1120">
    <property type="entry name" value="Bipartite methylase S protein"/>
    <property type="match status" value="1"/>
</dbReference>
<dbReference type="PANTHER" id="PTHR30408">
    <property type="entry name" value="TYPE-1 RESTRICTION ENZYME ECOKI SPECIFICITY PROTEIN"/>
    <property type="match status" value="1"/>
</dbReference>
<name>X1LX59_9ZZZZ</name>
<dbReference type="AlphaFoldDB" id="X1LX59"/>
<accession>X1LX59</accession>
<gene>
    <name evidence="5" type="ORF">S06H3_01760</name>
</gene>
<dbReference type="SUPFAM" id="SSF116734">
    <property type="entry name" value="DNA methylase specificity domain"/>
    <property type="match status" value="1"/>
</dbReference>
<dbReference type="EMBL" id="BARV01000463">
    <property type="protein sequence ID" value="GAH98733.1"/>
    <property type="molecule type" value="Genomic_DNA"/>
</dbReference>
<dbReference type="Gene3D" id="3.90.220.20">
    <property type="entry name" value="DNA methylase specificity domains"/>
    <property type="match status" value="1"/>
</dbReference>
<protein>
    <recommendedName>
        <fullName evidence="4">Type I restriction modification DNA specificity domain-containing protein</fullName>
    </recommendedName>
</protein>
<dbReference type="InterPro" id="IPR052021">
    <property type="entry name" value="Type-I_RS_S_subunit"/>
</dbReference>
<evidence type="ECO:0000256" key="2">
    <source>
        <dbReference type="ARBA" id="ARBA00022747"/>
    </source>
</evidence>
<dbReference type="PANTHER" id="PTHR30408:SF12">
    <property type="entry name" value="TYPE I RESTRICTION ENZYME MJAVIII SPECIFICITY SUBUNIT"/>
    <property type="match status" value="1"/>
</dbReference>
<dbReference type="CDD" id="cd17253">
    <property type="entry name" value="RMtype1_S_Eco933I-TRD2-CR2_like"/>
    <property type="match status" value="1"/>
</dbReference>
<dbReference type="Pfam" id="PF01420">
    <property type="entry name" value="Methylase_S"/>
    <property type="match status" value="1"/>
</dbReference>
<dbReference type="SUPFAM" id="SSF88723">
    <property type="entry name" value="PIN domain-like"/>
    <property type="match status" value="1"/>
</dbReference>
<dbReference type="InterPro" id="IPR029060">
    <property type="entry name" value="PIN-like_dom_sf"/>
</dbReference>
<keyword evidence="3" id="KW-0238">DNA-binding</keyword>
<comment type="similarity">
    <text evidence="1">Belongs to the type-I restriction system S methylase family.</text>
</comment>
<evidence type="ECO:0000256" key="1">
    <source>
        <dbReference type="ARBA" id="ARBA00010923"/>
    </source>
</evidence>
<evidence type="ECO:0000256" key="3">
    <source>
        <dbReference type="ARBA" id="ARBA00023125"/>
    </source>
</evidence>
<dbReference type="GO" id="GO:0009307">
    <property type="term" value="P:DNA restriction-modification system"/>
    <property type="evidence" value="ECO:0007669"/>
    <property type="project" value="UniProtKB-KW"/>
</dbReference>
<evidence type="ECO:0000313" key="5">
    <source>
        <dbReference type="EMBL" id="GAH98733.1"/>
    </source>
</evidence>
<reference evidence="5" key="1">
    <citation type="journal article" date="2014" name="Front. Microbiol.">
        <title>High frequency of phylogenetically diverse reductive dehalogenase-homologous genes in deep subseafloor sedimentary metagenomes.</title>
        <authorList>
            <person name="Kawai M."/>
            <person name="Futagami T."/>
            <person name="Toyoda A."/>
            <person name="Takaki Y."/>
            <person name="Nishi S."/>
            <person name="Hori S."/>
            <person name="Arai W."/>
            <person name="Tsubouchi T."/>
            <person name="Morono Y."/>
            <person name="Uchiyama I."/>
            <person name="Ito T."/>
            <person name="Fujiyama A."/>
            <person name="Inagaki F."/>
            <person name="Takami H."/>
        </authorList>
    </citation>
    <scope>NUCLEOTIDE SEQUENCE</scope>
    <source>
        <strain evidence="5">Expedition CK06-06</strain>
    </source>
</reference>
<sequence length="382" mass="44235">MQKLFTEGVITGFMFDTTVFNDILNNKFDTKTFPKDCDYFVTHIQFDELCSTKDSGRRKQLLSIFESIGEREIPTESVVLNVSRLGKAKLGDGKFLEELRKGNLKHTEDALIGETAIKNSLILVTDDDTLFKRVNKLGGEAIKLHDFLNGKYRQLKETEIGQIPKSWEVVRLEEMFDMQQGKAMSPKSRLGISPHPFLRTINILWGNVDLSILDHMDFTDEEMTKLCLQPDDLLVCEGGAIGRTAMWRGEIEDCGYQNHIHRLRKQRQDICPEFYMFWIQAAFLIFGLYAGEEIRTTIPNLSRGRLKSFLIPKPPLPEQKEIAHILSTVDKKIEVEEKRKATLRELFKTMLHKLMTGEIRVRDVEFKERINEAHNRKSRLRL</sequence>
<dbReference type="GO" id="GO:0003677">
    <property type="term" value="F:DNA binding"/>
    <property type="evidence" value="ECO:0007669"/>
    <property type="project" value="UniProtKB-KW"/>
</dbReference>
<proteinExistence type="inferred from homology"/>
<evidence type="ECO:0000259" key="4">
    <source>
        <dbReference type="Pfam" id="PF01420"/>
    </source>
</evidence>
<organism evidence="5">
    <name type="scientific">marine sediment metagenome</name>
    <dbReference type="NCBI Taxonomy" id="412755"/>
    <lineage>
        <taxon>unclassified sequences</taxon>
        <taxon>metagenomes</taxon>
        <taxon>ecological metagenomes</taxon>
    </lineage>
</organism>
<keyword evidence="2" id="KW-0680">Restriction system</keyword>
<feature type="domain" description="Type I restriction modification DNA specificity" evidence="4">
    <location>
        <begin position="164"/>
        <end position="343"/>
    </location>
</feature>
<comment type="caution">
    <text evidence="5">The sequence shown here is derived from an EMBL/GenBank/DDBJ whole genome shotgun (WGS) entry which is preliminary data.</text>
</comment>
<dbReference type="InterPro" id="IPR000055">
    <property type="entry name" value="Restrct_endonuc_typeI_TRD"/>
</dbReference>